<feature type="coiled-coil region" evidence="2">
    <location>
        <begin position="280"/>
        <end position="318"/>
    </location>
</feature>
<dbReference type="InParanoid" id="A0A078B1L5"/>
<feature type="coiled-coil region" evidence="2">
    <location>
        <begin position="453"/>
        <end position="607"/>
    </location>
</feature>
<sequence>MEEADNILIISLQHLGIQAQNLNDFSAEQFIVIMIKCFEQISSMLSEKDNFIDIKFLKSQNLKEATHRFKVCNQFTTYLKTLGYYHDLSFNAFLYPNPKDTRKLLGFLFEFIFKAEDDQDNKNNQPTNEFEVLLKRRLGKWQNKPWILPDFLKIKRPLFIGGGDRINVKASIDYQRIAQCKSKKAKGVYELMMTFKNGEMGENYQSGQTILSNELSSVSFKRGQVQLLQKKGNNLIRGEDEEDYDERQNKNQKRIVRNSKAKIIQEFQTAIQTLTKPGAAIAAQEERDEQVKTLKEVLEEREEQLKDMEQLQDLKSAQYIERLNEDIGESNNIAPQTTTANFETQSYNQPQYYENQTYQEEPFNNDLHGNGRQKFNEDYEERSTFSQMNESVDQKDFQFNQSFQTSNTMESTEYGQSQQNTERALPQKQYQQSAQQQHIIAELQQKFDVNKLKEEKEAEIQVMVEQIDNIKQDIENYKTTYERNNIRKQEISEEKKDLTENLKKISKQAKKKKEVLNELQKLGNQDLRVLQTEVSQIKKELDDLKSEWEEYKKPINEEIFEKKQEINEKRIEYQYKNEKIKNIKKEIKEAIQEIEHKKQLASFMEQEFTKIPKDLNRNQYLKRIYEIIANVKAQKVEIKTILDEIKDIQSETEKVMTQIKKIDTEVEDFIFNEAKKDKTATNIYKEIMRLKENFDKLITNIQEQNKLKNGIREVETKLEDFRIKYKNMEEINKLEADLNSIRKENMDLKRQLGQN</sequence>
<evidence type="ECO:0000259" key="3">
    <source>
        <dbReference type="Pfam" id="PF05667"/>
    </source>
</evidence>
<dbReference type="GO" id="GO:0097602">
    <property type="term" value="F:cullin family protein binding"/>
    <property type="evidence" value="ECO:0007669"/>
    <property type="project" value="TreeGrafter"/>
</dbReference>
<feature type="coiled-coil region" evidence="2">
    <location>
        <begin position="687"/>
        <end position="751"/>
    </location>
</feature>
<keyword evidence="2" id="KW-0175">Coiled coil</keyword>
<evidence type="ECO:0000256" key="2">
    <source>
        <dbReference type="SAM" id="Coils"/>
    </source>
</evidence>
<dbReference type="Proteomes" id="UP000039865">
    <property type="component" value="Unassembled WGS sequence"/>
</dbReference>
<keyword evidence="6" id="KW-1185">Reference proteome</keyword>
<dbReference type="Pfam" id="PF21674">
    <property type="entry name" value="CCDC22_N"/>
    <property type="match status" value="1"/>
</dbReference>
<reference evidence="5 6" key="1">
    <citation type="submission" date="2014-06" db="EMBL/GenBank/DDBJ databases">
        <authorList>
            <person name="Swart Estienne"/>
        </authorList>
    </citation>
    <scope>NUCLEOTIDE SEQUENCE [LARGE SCALE GENOMIC DNA]</scope>
    <source>
        <strain evidence="5 6">130c</strain>
    </source>
</reference>
<proteinExistence type="inferred from homology"/>
<comment type="similarity">
    <text evidence="1">Belongs to the CCDC22 family.</text>
</comment>
<evidence type="ECO:0000259" key="4">
    <source>
        <dbReference type="Pfam" id="PF21674"/>
    </source>
</evidence>
<dbReference type="PANTHER" id="PTHR15668:SF4">
    <property type="entry name" value="COILED-COIL DOMAIN-CONTAINING PROTEIN 22"/>
    <property type="match status" value="1"/>
</dbReference>
<dbReference type="AlphaFoldDB" id="A0A078B1L5"/>
<feature type="domain" description="CCDC22 coiled-coil" evidence="3">
    <location>
        <begin position="358"/>
        <end position="720"/>
    </location>
</feature>
<feature type="domain" description="CCDC22 N-terminal" evidence="4">
    <location>
        <begin position="1"/>
        <end position="110"/>
    </location>
</feature>
<evidence type="ECO:0000313" key="6">
    <source>
        <dbReference type="Proteomes" id="UP000039865"/>
    </source>
</evidence>
<dbReference type="InterPro" id="IPR008530">
    <property type="entry name" value="CCDC22"/>
</dbReference>
<organism evidence="5 6">
    <name type="scientific">Stylonychia lemnae</name>
    <name type="common">Ciliate</name>
    <dbReference type="NCBI Taxonomy" id="5949"/>
    <lineage>
        <taxon>Eukaryota</taxon>
        <taxon>Sar</taxon>
        <taxon>Alveolata</taxon>
        <taxon>Ciliophora</taxon>
        <taxon>Intramacronucleata</taxon>
        <taxon>Spirotrichea</taxon>
        <taxon>Stichotrichia</taxon>
        <taxon>Sporadotrichida</taxon>
        <taxon>Oxytrichidae</taxon>
        <taxon>Stylonychinae</taxon>
        <taxon>Stylonychia</taxon>
    </lineage>
</organism>
<dbReference type="OrthoDB" id="303898at2759"/>
<dbReference type="Pfam" id="PF05667">
    <property type="entry name" value="CCDC22_CC"/>
    <property type="match status" value="1"/>
</dbReference>
<dbReference type="PANTHER" id="PTHR15668">
    <property type="entry name" value="JM1 PROTEIN"/>
    <property type="match status" value="1"/>
</dbReference>
<dbReference type="InterPro" id="IPR048349">
    <property type="entry name" value="CCDC22_N"/>
</dbReference>
<evidence type="ECO:0000313" key="5">
    <source>
        <dbReference type="EMBL" id="CDW88196.1"/>
    </source>
</evidence>
<accession>A0A078B1L5</accession>
<evidence type="ECO:0000256" key="1">
    <source>
        <dbReference type="ARBA" id="ARBA00006438"/>
    </source>
</evidence>
<name>A0A078B1L5_STYLE</name>
<dbReference type="GO" id="GO:2000060">
    <property type="term" value="P:positive regulation of ubiquitin-dependent protein catabolic process"/>
    <property type="evidence" value="ECO:0007669"/>
    <property type="project" value="TreeGrafter"/>
</dbReference>
<dbReference type="InterPro" id="IPR048348">
    <property type="entry name" value="CCDC22_CC"/>
</dbReference>
<evidence type="ECO:0008006" key="7">
    <source>
        <dbReference type="Google" id="ProtNLM"/>
    </source>
</evidence>
<gene>
    <name evidence="5" type="primary">Contig12204.g13036</name>
    <name evidence="5" type="ORF">STYLEM_17314</name>
</gene>
<protein>
    <recommendedName>
        <fullName evidence="7">Coiled-coil domain-containing protein 22 homolog</fullName>
    </recommendedName>
</protein>
<dbReference type="EMBL" id="CCKQ01016324">
    <property type="protein sequence ID" value="CDW88196.1"/>
    <property type="molecule type" value="Genomic_DNA"/>
</dbReference>